<organism evidence="4 5">
    <name type="scientific">Paramicrobacterium chengjingii</name>
    <dbReference type="NCBI Taxonomy" id="2769067"/>
    <lineage>
        <taxon>Bacteria</taxon>
        <taxon>Bacillati</taxon>
        <taxon>Actinomycetota</taxon>
        <taxon>Actinomycetes</taxon>
        <taxon>Micrococcales</taxon>
        <taxon>Microbacteriaceae</taxon>
        <taxon>Paramicrobacterium</taxon>
    </lineage>
</organism>
<evidence type="ECO:0000256" key="1">
    <source>
        <dbReference type="ARBA" id="ARBA00022679"/>
    </source>
</evidence>
<dbReference type="PANTHER" id="PTHR10434">
    <property type="entry name" value="1-ACYL-SN-GLYCEROL-3-PHOSPHATE ACYLTRANSFERASE"/>
    <property type="match status" value="1"/>
</dbReference>
<dbReference type="EMBL" id="CP061169">
    <property type="protein sequence ID" value="QPZ39588.1"/>
    <property type="molecule type" value="Genomic_DNA"/>
</dbReference>
<proteinExistence type="predicted"/>
<dbReference type="Pfam" id="PF01553">
    <property type="entry name" value="Acyltransferase"/>
    <property type="match status" value="1"/>
</dbReference>
<dbReference type="GO" id="GO:0016746">
    <property type="term" value="F:acyltransferase activity"/>
    <property type="evidence" value="ECO:0007669"/>
    <property type="project" value="UniProtKB-KW"/>
</dbReference>
<dbReference type="SUPFAM" id="SSF69593">
    <property type="entry name" value="Glycerol-3-phosphate (1)-acyltransferase"/>
    <property type="match status" value="1"/>
</dbReference>
<accession>A0ABX6YLG2</accession>
<dbReference type="Proteomes" id="UP000662814">
    <property type="component" value="Chromosome"/>
</dbReference>
<dbReference type="RefSeq" id="WP_166989109.1">
    <property type="nucleotide sequence ID" value="NZ_CP061169.1"/>
</dbReference>
<sequence>MLRRHFSRVFWGLSRWKLTGEQAPNRPTVLIGAPHTSNWDFVLMLAIAWRLGIDVRWLGKKTLFSGWRGPIMRRLGGISVDRNDPGRVVSDVVRQVQSGDVFGLVVTPDGTRGAHTTWKSGFYRIARETGMPVTLGFVDRTTMTTGLGPTFELTGNVTQDMDRIRAFYADKSGLRPARRVEPRLREEELPG</sequence>
<feature type="domain" description="Phospholipid/glycerol acyltransferase" evidence="3">
    <location>
        <begin position="29"/>
        <end position="138"/>
    </location>
</feature>
<evidence type="ECO:0000256" key="2">
    <source>
        <dbReference type="ARBA" id="ARBA00023315"/>
    </source>
</evidence>
<evidence type="ECO:0000313" key="4">
    <source>
        <dbReference type="EMBL" id="QPZ39588.1"/>
    </source>
</evidence>
<evidence type="ECO:0000313" key="5">
    <source>
        <dbReference type="Proteomes" id="UP000662814"/>
    </source>
</evidence>
<keyword evidence="1" id="KW-0808">Transferase</keyword>
<keyword evidence="2 4" id="KW-0012">Acyltransferase</keyword>
<dbReference type="PANTHER" id="PTHR10434:SF9">
    <property type="entry name" value="PHOSPHOLIPID_GLYCEROL ACYLTRANSFERASE DOMAIN-CONTAINING PROTEIN"/>
    <property type="match status" value="1"/>
</dbReference>
<gene>
    <name evidence="4" type="ORF">HCR76_05900</name>
</gene>
<reference evidence="4 5" key="1">
    <citation type="submission" date="2020-12" db="EMBL/GenBank/DDBJ databases">
        <title>Microbacterium sp. HY060.</title>
        <authorList>
            <person name="Zhou J."/>
        </authorList>
    </citation>
    <scope>NUCLEOTIDE SEQUENCE [LARGE SCALE GENOMIC DNA]</scope>
    <source>
        <strain evidence="4 5">HY60</strain>
    </source>
</reference>
<protein>
    <submittedName>
        <fullName evidence="4">1-acyl-sn-glycerol-3-phosphate acyltransferase</fullName>
    </submittedName>
</protein>
<name>A0ABX6YLG2_9MICO</name>
<dbReference type="InterPro" id="IPR002123">
    <property type="entry name" value="Plipid/glycerol_acylTrfase"/>
</dbReference>
<keyword evidence="5" id="KW-1185">Reference proteome</keyword>
<dbReference type="SMART" id="SM00563">
    <property type="entry name" value="PlsC"/>
    <property type="match status" value="1"/>
</dbReference>
<evidence type="ECO:0000259" key="3">
    <source>
        <dbReference type="SMART" id="SM00563"/>
    </source>
</evidence>